<reference evidence="2" key="1">
    <citation type="submission" date="2018-11" db="EMBL/GenBank/DDBJ databases">
        <authorList>
            <person name="Grassa J C."/>
        </authorList>
    </citation>
    <scope>NUCLEOTIDE SEQUENCE [LARGE SCALE GENOMIC DNA]</scope>
</reference>
<evidence type="ECO:0000256" key="1">
    <source>
        <dbReference type="SAM" id="MobiDB-lite"/>
    </source>
</evidence>
<organism evidence="2 3">
    <name type="scientific">Cannabis sativa</name>
    <name type="common">Hemp</name>
    <name type="synonym">Marijuana</name>
    <dbReference type="NCBI Taxonomy" id="3483"/>
    <lineage>
        <taxon>Eukaryota</taxon>
        <taxon>Viridiplantae</taxon>
        <taxon>Streptophyta</taxon>
        <taxon>Embryophyta</taxon>
        <taxon>Tracheophyta</taxon>
        <taxon>Spermatophyta</taxon>
        <taxon>Magnoliopsida</taxon>
        <taxon>eudicotyledons</taxon>
        <taxon>Gunneridae</taxon>
        <taxon>Pentapetalae</taxon>
        <taxon>rosids</taxon>
        <taxon>fabids</taxon>
        <taxon>Rosales</taxon>
        <taxon>Cannabaceae</taxon>
        <taxon>Cannabis</taxon>
    </lineage>
</organism>
<keyword evidence="3" id="KW-1185">Reference proteome</keyword>
<dbReference type="EnsemblPlants" id="evm.model.09.951">
    <property type="protein sequence ID" value="cds.evm.model.09.951"/>
    <property type="gene ID" value="evm.TU.09.951"/>
</dbReference>
<feature type="region of interest" description="Disordered" evidence="1">
    <location>
        <begin position="76"/>
        <end position="99"/>
    </location>
</feature>
<accession>A0A803QHW4</accession>
<name>A0A803QHW4_CANSA</name>
<sequence>MRPFAPDKSADLLKPGYTSLGYAFDPQKLSPRVLGYGPSDRASVCTVSKVVSHTMPPCRACVSLCIGLNNPTAWDEGSSNKNGPKVTRVRSQACTTGTI</sequence>
<dbReference type="AlphaFoldDB" id="A0A803QHW4"/>
<evidence type="ECO:0000313" key="2">
    <source>
        <dbReference type="EnsemblPlants" id="cds.evm.model.09.951"/>
    </source>
</evidence>
<proteinExistence type="predicted"/>
<dbReference type="EMBL" id="UZAU01000742">
    <property type="status" value="NOT_ANNOTATED_CDS"/>
    <property type="molecule type" value="Genomic_DNA"/>
</dbReference>
<dbReference type="Proteomes" id="UP000596661">
    <property type="component" value="Chromosome 9"/>
</dbReference>
<dbReference type="Gramene" id="evm.model.09.951">
    <property type="protein sequence ID" value="cds.evm.model.09.951"/>
    <property type="gene ID" value="evm.TU.09.951"/>
</dbReference>
<reference evidence="2" key="2">
    <citation type="submission" date="2021-03" db="UniProtKB">
        <authorList>
            <consortium name="EnsemblPlants"/>
        </authorList>
    </citation>
    <scope>IDENTIFICATION</scope>
</reference>
<evidence type="ECO:0000313" key="3">
    <source>
        <dbReference type="Proteomes" id="UP000596661"/>
    </source>
</evidence>
<feature type="compositionally biased region" description="Polar residues" evidence="1">
    <location>
        <begin position="89"/>
        <end position="99"/>
    </location>
</feature>
<protein>
    <submittedName>
        <fullName evidence="2">Uncharacterized protein</fullName>
    </submittedName>
</protein>